<dbReference type="Proteomes" id="UP000298663">
    <property type="component" value="Unassembled WGS sequence"/>
</dbReference>
<reference evidence="2 3" key="1">
    <citation type="journal article" date="2015" name="Genome Biol.">
        <title>Comparative genomics of Steinernema reveals deeply conserved gene regulatory networks.</title>
        <authorList>
            <person name="Dillman A.R."/>
            <person name="Macchietto M."/>
            <person name="Porter C.F."/>
            <person name="Rogers A."/>
            <person name="Williams B."/>
            <person name="Antoshechkin I."/>
            <person name="Lee M.M."/>
            <person name="Goodwin Z."/>
            <person name="Lu X."/>
            <person name="Lewis E.E."/>
            <person name="Goodrich-Blair H."/>
            <person name="Stock S.P."/>
            <person name="Adams B.J."/>
            <person name="Sternberg P.W."/>
            <person name="Mortazavi A."/>
        </authorList>
    </citation>
    <scope>NUCLEOTIDE SEQUENCE [LARGE SCALE GENOMIC DNA]</scope>
    <source>
        <strain evidence="2 3">ALL</strain>
    </source>
</reference>
<name>A0A4U5NWR1_STECR</name>
<feature type="coiled-coil region" evidence="1">
    <location>
        <begin position="48"/>
        <end position="89"/>
    </location>
</feature>
<evidence type="ECO:0008006" key="4">
    <source>
        <dbReference type="Google" id="ProtNLM"/>
    </source>
</evidence>
<dbReference type="OrthoDB" id="10576774at2759"/>
<comment type="caution">
    <text evidence="2">The sequence shown here is derived from an EMBL/GenBank/DDBJ whole genome shotgun (WGS) entry which is preliminary data.</text>
</comment>
<reference evidence="2 3" key="2">
    <citation type="journal article" date="2019" name="G3 (Bethesda)">
        <title>Hybrid Assembly of the Genome of the Entomopathogenic Nematode Steinernema carpocapsae Identifies the X-Chromosome.</title>
        <authorList>
            <person name="Serra L."/>
            <person name="Macchietto M."/>
            <person name="Macias-Munoz A."/>
            <person name="McGill C.J."/>
            <person name="Rodriguez I.M."/>
            <person name="Rodriguez B."/>
            <person name="Murad R."/>
            <person name="Mortazavi A."/>
        </authorList>
    </citation>
    <scope>NUCLEOTIDE SEQUENCE [LARGE SCALE GENOMIC DNA]</scope>
    <source>
        <strain evidence="2 3">ALL</strain>
    </source>
</reference>
<protein>
    <recommendedName>
        <fullName evidence="4">BZIP domain-containing protein</fullName>
    </recommendedName>
</protein>
<keyword evidence="3" id="KW-1185">Reference proteome</keyword>
<evidence type="ECO:0000313" key="2">
    <source>
        <dbReference type="EMBL" id="TKR87711.1"/>
    </source>
</evidence>
<keyword evidence="1" id="KW-0175">Coiled coil</keyword>
<feature type="coiled-coil region" evidence="1">
    <location>
        <begin position="120"/>
        <end position="147"/>
    </location>
</feature>
<gene>
    <name evidence="2" type="ORF">L596_012068</name>
</gene>
<dbReference type="AlphaFoldDB" id="A0A4U5NWR1"/>
<dbReference type="EMBL" id="AZBU02000003">
    <property type="protein sequence ID" value="TKR87711.1"/>
    <property type="molecule type" value="Genomic_DNA"/>
</dbReference>
<accession>A0A4U5NWR1</accession>
<dbReference type="Gene3D" id="1.20.5.170">
    <property type="match status" value="1"/>
</dbReference>
<evidence type="ECO:0000256" key="1">
    <source>
        <dbReference type="SAM" id="Coils"/>
    </source>
</evidence>
<organism evidence="2 3">
    <name type="scientific">Steinernema carpocapsae</name>
    <name type="common">Entomopathogenic nematode</name>
    <dbReference type="NCBI Taxonomy" id="34508"/>
    <lineage>
        <taxon>Eukaryota</taxon>
        <taxon>Metazoa</taxon>
        <taxon>Ecdysozoa</taxon>
        <taxon>Nematoda</taxon>
        <taxon>Chromadorea</taxon>
        <taxon>Rhabditida</taxon>
        <taxon>Tylenchina</taxon>
        <taxon>Panagrolaimomorpha</taxon>
        <taxon>Strongyloidoidea</taxon>
        <taxon>Steinernematidae</taxon>
        <taxon>Steinernema</taxon>
    </lineage>
</organism>
<proteinExistence type="predicted"/>
<sequence length="216" mass="24236">MLAESPSAFDLTSVPVDLRLLELQAAKGGRKRSIGPLTPNAERQRRFRERRTQELAILAEENDDLKSQLTETKAENAKLKSQLKTLAETTLLKSKQKKKIQKPYALKMPFSVHQLRLKEKLKLEKKVDTLKSEVEGMRKQNYELLEQIKEMIKKLQSSQSAVSSANPLLTSTPVNLGFSPYLSNMPSFNFSRISSSLNLANGVIVQPPTIAASRSD</sequence>
<evidence type="ECO:0000313" key="3">
    <source>
        <dbReference type="Proteomes" id="UP000298663"/>
    </source>
</evidence>